<evidence type="ECO:0000256" key="1">
    <source>
        <dbReference type="ARBA" id="ARBA00004401"/>
    </source>
</evidence>
<feature type="transmembrane region" description="Helical" evidence="3">
    <location>
        <begin position="89"/>
        <end position="109"/>
    </location>
</feature>
<dbReference type="CDD" id="cd06530">
    <property type="entry name" value="S26_SPase_I"/>
    <property type="match status" value="1"/>
</dbReference>
<dbReference type="PANTHER" id="PTHR43390">
    <property type="entry name" value="SIGNAL PEPTIDASE I"/>
    <property type="match status" value="1"/>
</dbReference>
<dbReference type="InterPro" id="IPR036286">
    <property type="entry name" value="LexA/Signal_pep-like_sf"/>
</dbReference>
<dbReference type="InterPro" id="IPR019533">
    <property type="entry name" value="Peptidase_S26"/>
</dbReference>
<dbReference type="Pfam" id="PF10502">
    <property type="entry name" value="Peptidase_S26"/>
    <property type="match status" value="1"/>
</dbReference>
<keyword evidence="7" id="KW-1185">Reference proteome</keyword>
<gene>
    <name evidence="6" type="ORF">FM121_04415</name>
</gene>
<protein>
    <recommendedName>
        <fullName evidence="3">Signal peptidase I</fullName>
        <ecNumber evidence="3">3.4.21.89</ecNumber>
    </recommendedName>
</protein>
<dbReference type="NCBIfam" id="TIGR02227">
    <property type="entry name" value="sigpep_I_bact"/>
    <property type="match status" value="1"/>
</dbReference>
<comment type="subcellular location">
    <subcellularLocation>
        <location evidence="1">Cell membrane</location>
        <topology evidence="1">Single-pass type II membrane protein</topology>
    </subcellularLocation>
    <subcellularLocation>
        <location evidence="3">Membrane</location>
        <topology evidence="3">Single-pass type II membrane protein</topology>
    </subcellularLocation>
</comment>
<dbReference type="RefSeq" id="WP_086950954.1">
    <property type="nucleotide sequence ID" value="NZ_FWFD01000008.1"/>
</dbReference>
<proteinExistence type="inferred from homology"/>
<dbReference type="GO" id="GO:0009003">
    <property type="term" value="F:signal peptidase activity"/>
    <property type="evidence" value="ECO:0007669"/>
    <property type="project" value="UniProtKB-EC"/>
</dbReference>
<comment type="catalytic activity">
    <reaction evidence="3">
        <text>Cleavage of hydrophobic, N-terminal signal or leader sequences from secreted and periplasmic proteins.</text>
        <dbReference type="EC" id="3.4.21.89"/>
    </reaction>
</comment>
<keyword evidence="3" id="KW-0812">Transmembrane</keyword>
<dbReference type="GO" id="GO:0005886">
    <property type="term" value="C:plasma membrane"/>
    <property type="evidence" value="ECO:0007669"/>
    <property type="project" value="UniProtKB-SubCell"/>
</dbReference>
<accession>A0A1X6WM16</accession>
<evidence type="ECO:0000313" key="7">
    <source>
        <dbReference type="Proteomes" id="UP000195918"/>
    </source>
</evidence>
<sequence length="269" mass="31136">MTKKGKKENYLPEMDMNTNPVWDVLSNRNFPKKKNDGKKKKKKKQQHVTSIDSDLQRMFNEIEEKQALKKALGNKQKAKKKWSIKYSTFNLVVGLLLVIILSVSGIIIFKYDRYTTSSKSMTEQVASGETLLYQKSSSFSRFDVVIINRDGKKDVLRVIGMPGDTIQMKDDVLSVNHSTYEEDYLKANFINFKYEKKNSKKVYTSNFDTEHIVGLKKGTKNIPERKYFLLGDNRQNVTDSRQNGLYNEDEIKGIVKMSIFPIKNARPIH</sequence>
<evidence type="ECO:0000259" key="5">
    <source>
        <dbReference type="Pfam" id="PF10502"/>
    </source>
</evidence>
<organism evidence="6 7">
    <name type="scientific">Vagococcus fluvialis bH819</name>
    <dbReference type="NCBI Taxonomy" id="1255619"/>
    <lineage>
        <taxon>Bacteria</taxon>
        <taxon>Bacillati</taxon>
        <taxon>Bacillota</taxon>
        <taxon>Bacilli</taxon>
        <taxon>Lactobacillales</taxon>
        <taxon>Enterococcaceae</taxon>
        <taxon>Vagococcus</taxon>
    </lineage>
</organism>
<dbReference type="GO" id="GO:0006465">
    <property type="term" value="P:signal peptide processing"/>
    <property type="evidence" value="ECO:0007669"/>
    <property type="project" value="InterPro"/>
</dbReference>
<feature type="region of interest" description="Disordered" evidence="4">
    <location>
        <begin position="1"/>
        <end position="49"/>
    </location>
</feature>
<evidence type="ECO:0000256" key="3">
    <source>
        <dbReference type="RuleBase" id="RU362042"/>
    </source>
</evidence>
<dbReference type="Gene3D" id="2.10.109.10">
    <property type="entry name" value="Umud Fragment, subunit A"/>
    <property type="match status" value="1"/>
</dbReference>
<keyword evidence="3" id="KW-0472">Membrane</keyword>
<dbReference type="EC" id="3.4.21.89" evidence="3"/>
<dbReference type="EMBL" id="FWFD01000008">
    <property type="protein sequence ID" value="SLM85317.1"/>
    <property type="molecule type" value="Genomic_DNA"/>
</dbReference>
<feature type="domain" description="Peptidase S26" evidence="5">
    <location>
        <begin position="95"/>
        <end position="258"/>
    </location>
</feature>
<dbReference type="OrthoDB" id="9802919at2"/>
<dbReference type="Proteomes" id="UP000195918">
    <property type="component" value="Unassembled WGS sequence"/>
</dbReference>
<feature type="compositionally biased region" description="Basic residues" evidence="4">
    <location>
        <begin position="30"/>
        <end position="46"/>
    </location>
</feature>
<dbReference type="PANTHER" id="PTHR43390:SF1">
    <property type="entry name" value="CHLOROPLAST PROCESSING PEPTIDASE"/>
    <property type="match status" value="1"/>
</dbReference>
<evidence type="ECO:0000256" key="2">
    <source>
        <dbReference type="ARBA" id="ARBA00009370"/>
    </source>
</evidence>
<dbReference type="SUPFAM" id="SSF51306">
    <property type="entry name" value="LexA/Signal peptidase"/>
    <property type="match status" value="1"/>
</dbReference>
<dbReference type="GO" id="GO:0004252">
    <property type="term" value="F:serine-type endopeptidase activity"/>
    <property type="evidence" value="ECO:0007669"/>
    <property type="project" value="InterPro"/>
</dbReference>
<name>A0A1X6WM16_9ENTE</name>
<dbReference type="AlphaFoldDB" id="A0A1X6WM16"/>
<keyword evidence="3 6" id="KW-0378">Hydrolase</keyword>
<evidence type="ECO:0000313" key="6">
    <source>
        <dbReference type="EMBL" id="SLM85317.1"/>
    </source>
</evidence>
<keyword evidence="3" id="KW-0645">Protease</keyword>
<keyword evidence="3" id="KW-1133">Transmembrane helix</keyword>
<evidence type="ECO:0000256" key="4">
    <source>
        <dbReference type="SAM" id="MobiDB-lite"/>
    </source>
</evidence>
<comment type="similarity">
    <text evidence="2 3">Belongs to the peptidase S26 family.</text>
</comment>
<dbReference type="InterPro" id="IPR000223">
    <property type="entry name" value="Pept_S26A_signal_pept_1"/>
</dbReference>
<dbReference type="PRINTS" id="PR00727">
    <property type="entry name" value="LEADERPTASE"/>
</dbReference>
<reference evidence="7" key="1">
    <citation type="submission" date="2017-02" db="EMBL/GenBank/DDBJ databases">
        <authorList>
            <person name="Dridi B."/>
        </authorList>
    </citation>
    <scope>NUCLEOTIDE SEQUENCE [LARGE SCALE GENOMIC DNA]</scope>
    <source>
        <strain evidence="7">bH819</strain>
    </source>
</reference>